<name>A0A212JRZ2_9BACT</name>
<dbReference type="AlphaFoldDB" id="A0A212JRZ2"/>
<proteinExistence type="predicted"/>
<dbReference type="EMBL" id="FLUP01000001">
    <property type="protein sequence ID" value="SBW02219.1"/>
    <property type="molecule type" value="Genomic_DNA"/>
</dbReference>
<gene>
    <name evidence="1" type="ORF">KM92DES2_11625</name>
</gene>
<protein>
    <submittedName>
        <fullName evidence="1">Uncharacterized protein</fullName>
    </submittedName>
</protein>
<sequence length="159" mass="18092">MPIKQPAIVTFDEITEEKRIPPRVITVDASTDSEFVESPSGTELEIMEMVYKKHNCSPEEWESYTDAMRYALGEQATSQNSMEPKDGETPKGFADRLRSEGVALGTIMRLLCEHQNKDWDKIPQWLASGLARGIPFADAKADRNNRARDYAYHVNQKKK</sequence>
<organism evidence="1">
    <name type="scientific">uncultured Desulfovibrio sp</name>
    <dbReference type="NCBI Taxonomy" id="167968"/>
    <lineage>
        <taxon>Bacteria</taxon>
        <taxon>Pseudomonadati</taxon>
        <taxon>Thermodesulfobacteriota</taxon>
        <taxon>Desulfovibrionia</taxon>
        <taxon>Desulfovibrionales</taxon>
        <taxon>Desulfovibrionaceae</taxon>
        <taxon>Desulfovibrio</taxon>
        <taxon>environmental samples</taxon>
    </lineage>
</organism>
<dbReference type="RefSeq" id="WP_227118150.1">
    <property type="nucleotide sequence ID" value="NZ_LT598928.1"/>
</dbReference>
<evidence type="ECO:0000313" key="1">
    <source>
        <dbReference type="EMBL" id="SBW02219.1"/>
    </source>
</evidence>
<reference evidence="1" key="1">
    <citation type="submission" date="2016-04" db="EMBL/GenBank/DDBJ databases">
        <authorList>
            <person name="Evans L.H."/>
            <person name="Alamgir A."/>
            <person name="Owens N."/>
            <person name="Weber N.D."/>
            <person name="Virtaneva K."/>
            <person name="Barbian K."/>
            <person name="Babar A."/>
            <person name="Rosenke K."/>
        </authorList>
    </citation>
    <scope>NUCLEOTIDE SEQUENCE</scope>
    <source>
        <strain evidence="1">92-2</strain>
    </source>
</reference>
<accession>A0A212JRZ2</accession>